<feature type="compositionally biased region" description="Low complexity" evidence="1">
    <location>
        <begin position="68"/>
        <end position="79"/>
    </location>
</feature>
<dbReference type="PATRIC" id="fig|1075402.3.peg.2310"/>
<feature type="compositionally biased region" description="Basic and acidic residues" evidence="1">
    <location>
        <begin position="146"/>
        <end position="173"/>
    </location>
</feature>
<reference evidence="2 3" key="1">
    <citation type="journal article" date="2016" name="Front. Microbiol.">
        <title>Comparative Genomics Analysis of Streptomyces Species Reveals Their Adaptation to the Marine Environment and Their Diversity at the Genomic Level.</title>
        <authorList>
            <person name="Tian X."/>
            <person name="Zhang Z."/>
            <person name="Yang T."/>
            <person name="Chen M."/>
            <person name="Li J."/>
            <person name="Chen F."/>
            <person name="Yang J."/>
            <person name="Li W."/>
            <person name="Zhang B."/>
            <person name="Zhang Z."/>
            <person name="Wu J."/>
            <person name="Zhang C."/>
            <person name="Long L."/>
            <person name="Xiao J."/>
        </authorList>
    </citation>
    <scope>NUCLEOTIDE SEQUENCE [LARGE SCALE GENOMIC DNA]</scope>
    <source>
        <strain evidence="2 3">SCSIO 02100</strain>
    </source>
</reference>
<dbReference type="OrthoDB" id="3830613at2"/>
<sequence>MTTRETPEPPRRRRRLTVLSVAAAVLLAGGGGAYWASHSADQTTDEDQPRANAKPDPEPLVLDGHGLTTATDSTDSSRSGIAPGEPDPQGADYRVSGELPKGPDSASVFRAKEGVSESEVAAIAAALDVRGTPRHSDGGWTVSVGGKDENGETGENDAKDEGPSLTVGDERSSGRWAYSHPAGISSQGADGSEQQGAGERRPVTEAQAESAVRPVLHALDLGGADLDASSAHDGQRVVKVRPQVGGLPTQDWGGSFTVGPDGELLRGHGQLGQPTQGDAYPVLTAAETLKQVPERGPISVAGVECADEGSPPTRGGGGQSSAETEAHGKPQTQTSEADDASRADVPCAAPAERKPRTVTDAEFGLDTQYSKGRAVLVPSWTYEVRPAGDGESHKVTYPAVEPEYLKGPNSESDGGDGGEQEARPPRAEPGGGGERLGVTSYATGDGSADRTLTLTFWGGVCHTYKGSVDASGKQVKVSIQAEKQKTKQACVQIAKQQRVKVTLDEPLGEREVVDARDGDPLPRSK</sequence>
<organism evidence="2 3">
    <name type="scientific">Streptomyces oceani</name>
    <dbReference type="NCBI Taxonomy" id="1075402"/>
    <lineage>
        <taxon>Bacteria</taxon>
        <taxon>Bacillati</taxon>
        <taxon>Actinomycetota</taxon>
        <taxon>Actinomycetes</taxon>
        <taxon>Kitasatosporales</taxon>
        <taxon>Streptomycetaceae</taxon>
        <taxon>Streptomyces</taxon>
    </lineage>
</organism>
<gene>
    <name evidence="2" type="ORF">AN216_16835</name>
</gene>
<feature type="region of interest" description="Disordered" evidence="1">
    <location>
        <begin position="242"/>
        <end position="278"/>
    </location>
</feature>
<dbReference type="RefSeq" id="WP_070197493.1">
    <property type="nucleotide sequence ID" value="NZ_LJGU01000131.1"/>
</dbReference>
<feature type="compositionally biased region" description="Basic and acidic residues" evidence="1">
    <location>
        <begin position="47"/>
        <end position="57"/>
    </location>
</feature>
<dbReference type="AlphaFoldDB" id="A0A1E7KCX4"/>
<evidence type="ECO:0000313" key="2">
    <source>
        <dbReference type="EMBL" id="OEV01697.1"/>
    </source>
</evidence>
<protein>
    <recommendedName>
        <fullName evidence="4">Large membrane protein</fullName>
    </recommendedName>
</protein>
<name>A0A1E7KCX4_9ACTN</name>
<evidence type="ECO:0000256" key="1">
    <source>
        <dbReference type="SAM" id="MobiDB-lite"/>
    </source>
</evidence>
<keyword evidence="3" id="KW-1185">Reference proteome</keyword>
<dbReference type="EMBL" id="LJGU01000131">
    <property type="protein sequence ID" value="OEV01697.1"/>
    <property type="molecule type" value="Genomic_DNA"/>
</dbReference>
<dbReference type="Proteomes" id="UP000176101">
    <property type="component" value="Unassembled WGS sequence"/>
</dbReference>
<feature type="region of interest" description="Disordered" evidence="1">
    <location>
        <begin position="291"/>
        <end position="368"/>
    </location>
</feature>
<evidence type="ECO:0008006" key="4">
    <source>
        <dbReference type="Google" id="ProtNLM"/>
    </source>
</evidence>
<comment type="caution">
    <text evidence="2">The sequence shown here is derived from an EMBL/GenBank/DDBJ whole genome shotgun (WGS) entry which is preliminary data.</text>
</comment>
<dbReference type="STRING" id="1075402.AN216_16835"/>
<feature type="region of interest" description="Disordered" evidence="1">
    <location>
        <begin position="402"/>
        <end position="447"/>
    </location>
</feature>
<feature type="compositionally biased region" description="Polar residues" evidence="1">
    <location>
        <begin position="184"/>
        <end position="195"/>
    </location>
</feature>
<proteinExistence type="predicted"/>
<accession>A0A1E7KCX4</accession>
<evidence type="ECO:0000313" key="3">
    <source>
        <dbReference type="Proteomes" id="UP000176101"/>
    </source>
</evidence>
<feature type="region of interest" description="Disordered" evidence="1">
    <location>
        <begin position="34"/>
        <end position="209"/>
    </location>
</feature>